<dbReference type="SUPFAM" id="SSF53756">
    <property type="entry name" value="UDP-Glycosyltransferase/glycogen phosphorylase"/>
    <property type="match status" value="1"/>
</dbReference>
<dbReference type="Gene3D" id="3.40.50.2000">
    <property type="entry name" value="Glycogen Phosphorylase B"/>
    <property type="match status" value="2"/>
</dbReference>
<dbReference type="Proteomes" id="UP000565724">
    <property type="component" value="Unassembled WGS sequence"/>
</dbReference>
<protein>
    <submittedName>
        <fullName evidence="2">Glycosyltransferase family 1 protein</fullName>
    </submittedName>
</protein>
<dbReference type="InterPro" id="IPR002213">
    <property type="entry name" value="UDP_glucos_trans"/>
</dbReference>
<evidence type="ECO:0000313" key="3">
    <source>
        <dbReference type="Proteomes" id="UP000565724"/>
    </source>
</evidence>
<accession>A0A7Y6A3K2</accession>
<dbReference type="InterPro" id="IPR050426">
    <property type="entry name" value="Glycosyltransferase_28"/>
</dbReference>
<evidence type="ECO:0000313" key="2">
    <source>
        <dbReference type="EMBL" id="NUU19106.1"/>
    </source>
</evidence>
<dbReference type="RefSeq" id="WP_175349022.1">
    <property type="nucleotide sequence ID" value="NZ_JABMCI010000070.1"/>
</dbReference>
<keyword evidence="2" id="KW-0808">Transferase</keyword>
<dbReference type="GO" id="GO:0016758">
    <property type="term" value="F:hexosyltransferase activity"/>
    <property type="evidence" value="ECO:0007669"/>
    <property type="project" value="UniProtKB-ARBA"/>
</dbReference>
<sequence length="401" mass="41380">MHVLLLAPGTRGDVAPATGLTAAFVADGHEVTVVAGSEYADLVTESGGKHVAISAPLAPAAGSTFGVRAYLAVLRTYMDSAASAALRAAPGADVILTNAISPYGHDIAEHLGVPSAEALLQPAHPSRAYPPMIASAHDLGAVGNPLGGRLARTVPTPYDPACARVRSELGLAPESRRSAQRRRRAQGIPVHHGISPVVLPRPVDWPAALLLDGFWWPPTPPRWTPPAPLQEFLAAGPAPVVVTLGSLPPGASVGGAISTALAAGTSRFVLQGDDLRQVAERLGPDRALHVGDVPHAWLLPRAAAVVHQAGAGITAAALRAGIPSVPLPIHTDQPFWARRLTQLRAGTSPLPVKQVTGERLAARIEEAASSAALREGAEAVRDAMADEDGTAPLRAWLATLA</sequence>
<reference evidence="2 3" key="1">
    <citation type="submission" date="2020-05" db="EMBL/GenBank/DDBJ databases">
        <title>Genome Sequencing of Type Strains.</title>
        <authorList>
            <person name="Lemaire J.F."/>
            <person name="Inderbitzin P."/>
            <person name="Gregorio O.A."/>
            <person name="Collins S.B."/>
            <person name="Wespe N."/>
            <person name="Knight-Connoni V."/>
        </authorList>
    </citation>
    <scope>NUCLEOTIDE SEQUENCE [LARGE SCALE GENOMIC DNA]</scope>
    <source>
        <strain evidence="2 3">ATCC 25174</strain>
    </source>
</reference>
<dbReference type="CDD" id="cd03784">
    <property type="entry name" value="GT1_Gtf-like"/>
    <property type="match status" value="1"/>
</dbReference>
<keyword evidence="3" id="KW-1185">Reference proteome</keyword>
<feature type="domain" description="Erythromycin biosynthesis protein CIII-like C-terminal" evidence="1">
    <location>
        <begin position="284"/>
        <end position="387"/>
    </location>
</feature>
<dbReference type="Pfam" id="PF06722">
    <property type="entry name" value="EryCIII-like_C"/>
    <property type="match status" value="1"/>
</dbReference>
<dbReference type="PANTHER" id="PTHR48050">
    <property type="entry name" value="STEROL 3-BETA-GLUCOSYLTRANSFERASE"/>
    <property type="match status" value="1"/>
</dbReference>
<dbReference type="FunFam" id="3.40.50.2000:FF:000009">
    <property type="entry name" value="Sterol 3-beta-glucosyltransferase UGT80A2"/>
    <property type="match status" value="1"/>
</dbReference>
<gene>
    <name evidence="2" type="ORF">HP550_17805</name>
</gene>
<dbReference type="PANTHER" id="PTHR48050:SF13">
    <property type="entry name" value="STEROL 3-BETA-GLUCOSYLTRANSFERASE UGT80A2"/>
    <property type="match status" value="1"/>
</dbReference>
<dbReference type="GO" id="GO:0017000">
    <property type="term" value="P:antibiotic biosynthetic process"/>
    <property type="evidence" value="ECO:0007669"/>
    <property type="project" value="UniProtKB-ARBA"/>
</dbReference>
<comment type="caution">
    <text evidence="2">The sequence shown here is derived from an EMBL/GenBank/DDBJ whole genome shotgun (WGS) entry which is preliminary data.</text>
</comment>
<dbReference type="EMBL" id="JABMCI010000070">
    <property type="protein sequence ID" value="NUU19106.1"/>
    <property type="molecule type" value="Genomic_DNA"/>
</dbReference>
<dbReference type="GO" id="GO:0008194">
    <property type="term" value="F:UDP-glycosyltransferase activity"/>
    <property type="evidence" value="ECO:0007669"/>
    <property type="project" value="InterPro"/>
</dbReference>
<organism evidence="2 3">
    <name type="scientific">Cellulomonas humilata</name>
    <dbReference type="NCBI Taxonomy" id="144055"/>
    <lineage>
        <taxon>Bacteria</taxon>
        <taxon>Bacillati</taxon>
        <taxon>Actinomycetota</taxon>
        <taxon>Actinomycetes</taxon>
        <taxon>Micrococcales</taxon>
        <taxon>Cellulomonadaceae</taxon>
        <taxon>Cellulomonas</taxon>
    </lineage>
</organism>
<evidence type="ECO:0000259" key="1">
    <source>
        <dbReference type="Pfam" id="PF06722"/>
    </source>
</evidence>
<dbReference type="InterPro" id="IPR010610">
    <property type="entry name" value="EryCIII-like_C"/>
</dbReference>
<name>A0A7Y6A3K2_9CELL</name>
<proteinExistence type="predicted"/>
<dbReference type="AlphaFoldDB" id="A0A7Y6A3K2"/>